<feature type="signal peptide" evidence="1">
    <location>
        <begin position="1"/>
        <end position="20"/>
    </location>
</feature>
<keyword evidence="1" id="KW-0732">Signal</keyword>
<comment type="caution">
    <text evidence="2">The sequence shown here is derived from an EMBL/GenBank/DDBJ whole genome shotgun (WGS) entry which is preliminary data.</text>
</comment>
<accession>A0A0G1KTA1</accession>
<dbReference type="EMBL" id="LCIH01000016">
    <property type="protein sequence ID" value="KKT51094.1"/>
    <property type="molecule type" value="Genomic_DNA"/>
</dbReference>
<dbReference type="AlphaFoldDB" id="A0A0G1KTA1"/>
<evidence type="ECO:0000313" key="3">
    <source>
        <dbReference type="Proteomes" id="UP000034006"/>
    </source>
</evidence>
<dbReference type="Proteomes" id="UP000034006">
    <property type="component" value="Unassembled WGS sequence"/>
</dbReference>
<evidence type="ECO:0000256" key="1">
    <source>
        <dbReference type="SAM" id="SignalP"/>
    </source>
</evidence>
<dbReference type="PROSITE" id="PS51257">
    <property type="entry name" value="PROKAR_LIPOPROTEIN"/>
    <property type="match status" value="1"/>
</dbReference>
<evidence type="ECO:0000313" key="2">
    <source>
        <dbReference type="EMBL" id="KKT51094.1"/>
    </source>
</evidence>
<reference evidence="2 3" key="1">
    <citation type="journal article" date="2015" name="Nature">
        <title>rRNA introns, odd ribosomes, and small enigmatic genomes across a large radiation of phyla.</title>
        <authorList>
            <person name="Brown C.T."/>
            <person name="Hug L.A."/>
            <person name="Thomas B.C."/>
            <person name="Sharon I."/>
            <person name="Castelle C.J."/>
            <person name="Singh A."/>
            <person name="Wilkins M.J."/>
            <person name="Williams K.H."/>
            <person name="Banfield J.F."/>
        </authorList>
    </citation>
    <scope>NUCLEOTIDE SEQUENCE [LARGE SCALE GENOMIC DNA]</scope>
</reference>
<feature type="chain" id="PRO_5002538207" description="Phosphodiester glycosidase domain-containing protein" evidence="1">
    <location>
        <begin position="21"/>
        <end position="267"/>
    </location>
</feature>
<evidence type="ECO:0008006" key="4">
    <source>
        <dbReference type="Google" id="ProtNLM"/>
    </source>
</evidence>
<organism evidence="2 3">
    <name type="scientific">Candidatus Collierbacteria bacterium GW2011_GWB2_44_22</name>
    <dbReference type="NCBI Taxonomy" id="1618387"/>
    <lineage>
        <taxon>Bacteria</taxon>
        <taxon>Candidatus Collieribacteriota</taxon>
    </lineage>
</organism>
<proteinExistence type="predicted"/>
<name>A0A0G1KTA1_9BACT</name>
<sequence>MKRCLLVLITIVLISACSPAATPSIPTTIDEEIFFIPIQQSEGKSPEASISGTVSWRTVMAEPGLKIQQDGEVARFIVTIDPSILNLSIIQSIEDDSFLEPSYSEVPNMVCALSGGFFEEDFTPTFPLIINHQIIPGRNTSDYPTRILYINPGKVQIEPLANNESIRDSQYAIGGIDPSFHSGNASQSNKVIIATKDGQLLYLVTTYKTVDQMVEILIADGVDPNNMFLLSSGWTEQFTCRDIHFFDSSTIVGSGIIVTTPENPIIP</sequence>
<protein>
    <recommendedName>
        <fullName evidence="4">Phosphodiester glycosidase domain-containing protein</fullName>
    </recommendedName>
</protein>
<dbReference type="STRING" id="1618387.UW44_C0016G0005"/>
<gene>
    <name evidence="2" type="ORF">UW44_C0016G0005</name>
</gene>